<comment type="caution">
    <text evidence="1">The sequence shown here is derived from an EMBL/GenBank/DDBJ whole genome shotgun (WGS) entry which is preliminary data.</text>
</comment>
<gene>
    <name evidence="1" type="ORF">KI387_007343</name>
</gene>
<protein>
    <submittedName>
        <fullName evidence="1">Uncharacterized protein</fullName>
    </submittedName>
</protein>
<dbReference type="AlphaFoldDB" id="A0AA38GV70"/>
<keyword evidence="2" id="KW-1185">Reference proteome</keyword>
<sequence>AGRNLQLFPTQECSTRSRVSLMENTFVSVPDTFDGGQVLSMLLSENKKTE</sequence>
<name>A0AA38GV70_TAXCH</name>
<dbReference type="Proteomes" id="UP000824469">
    <property type="component" value="Unassembled WGS sequence"/>
</dbReference>
<dbReference type="EMBL" id="JAHRHJ020000002">
    <property type="protein sequence ID" value="KAH9327165.1"/>
    <property type="molecule type" value="Genomic_DNA"/>
</dbReference>
<feature type="non-terminal residue" evidence="1">
    <location>
        <position position="1"/>
    </location>
</feature>
<proteinExistence type="predicted"/>
<feature type="non-terminal residue" evidence="1">
    <location>
        <position position="50"/>
    </location>
</feature>
<reference evidence="1 2" key="1">
    <citation type="journal article" date="2021" name="Nat. Plants">
        <title>The Taxus genome provides insights into paclitaxel biosynthesis.</title>
        <authorList>
            <person name="Xiong X."/>
            <person name="Gou J."/>
            <person name="Liao Q."/>
            <person name="Li Y."/>
            <person name="Zhou Q."/>
            <person name="Bi G."/>
            <person name="Li C."/>
            <person name="Du R."/>
            <person name="Wang X."/>
            <person name="Sun T."/>
            <person name="Guo L."/>
            <person name="Liang H."/>
            <person name="Lu P."/>
            <person name="Wu Y."/>
            <person name="Zhang Z."/>
            <person name="Ro D.K."/>
            <person name="Shang Y."/>
            <person name="Huang S."/>
            <person name="Yan J."/>
        </authorList>
    </citation>
    <scope>NUCLEOTIDE SEQUENCE [LARGE SCALE GENOMIC DNA]</scope>
    <source>
        <strain evidence="1">Ta-2019</strain>
    </source>
</reference>
<organism evidence="1 2">
    <name type="scientific">Taxus chinensis</name>
    <name type="common">Chinese yew</name>
    <name type="synonym">Taxus wallichiana var. chinensis</name>
    <dbReference type="NCBI Taxonomy" id="29808"/>
    <lineage>
        <taxon>Eukaryota</taxon>
        <taxon>Viridiplantae</taxon>
        <taxon>Streptophyta</taxon>
        <taxon>Embryophyta</taxon>
        <taxon>Tracheophyta</taxon>
        <taxon>Spermatophyta</taxon>
        <taxon>Pinopsida</taxon>
        <taxon>Pinidae</taxon>
        <taxon>Conifers II</taxon>
        <taxon>Cupressales</taxon>
        <taxon>Taxaceae</taxon>
        <taxon>Taxus</taxon>
    </lineage>
</organism>
<evidence type="ECO:0000313" key="2">
    <source>
        <dbReference type="Proteomes" id="UP000824469"/>
    </source>
</evidence>
<evidence type="ECO:0000313" key="1">
    <source>
        <dbReference type="EMBL" id="KAH9327165.1"/>
    </source>
</evidence>
<accession>A0AA38GV70</accession>